<dbReference type="AlphaFoldDB" id="A0A554LUD1"/>
<keyword evidence="1 5" id="KW-0963">Cytoplasm</keyword>
<comment type="function">
    <text evidence="5">Could be a nuclease involved in processing of the 5'-end of pre-16S rRNA.</text>
</comment>
<reference evidence="7 8" key="1">
    <citation type="submission" date="2017-07" db="EMBL/GenBank/DDBJ databases">
        <title>Mechanisms for carbon and nitrogen cycling indicate functional differentiation within the Candidate Phyla Radiation.</title>
        <authorList>
            <person name="Danczak R.E."/>
            <person name="Johnston M.D."/>
            <person name="Kenah C."/>
            <person name="Slattery M."/>
            <person name="Wrighton K.C."/>
            <person name="Wilkins M.J."/>
        </authorList>
    </citation>
    <scope>NUCLEOTIDE SEQUENCE [LARGE SCALE GENOMIC DNA]</scope>
    <source>
        <strain evidence="7">Licking1014_2</strain>
    </source>
</reference>
<dbReference type="SMART" id="SM00732">
    <property type="entry name" value="YqgFc"/>
    <property type="match status" value="1"/>
</dbReference>
<comment type="subcellular location">
    <subcellularLocation>
        <location evidence="5">Cytoplasm</location>
    </subcellularLocation>
</comment>
<keyword evidence="2 5" id="KW-0690">Ribosome biogenesis</keyword>
<dbReference type="InterPro" id="IPR037027">
    <property type="entry name" value="YqgF/RNaseH-like_dom_sf"/>
</dbReference>
<dbReference type="Proteomes" id="UP000318711">
    <property type="component" value="Unassembled WGS sequence"/>
</dbReference>
<dbReference type="PANTHER" id="PTHR33317">
    <property type="entry name" value="POLYNUCLEOTIDYL TRANSFERASE, RIBONUCLEASE H-LIKE SUPERFAMILY PROTEIN"/>
    <property type="match status" value="1"/>
</dbReference>
<feature type="domain" description="YqgF/RNase H-like" evidence="6">
    <location>
        <begin position="3"/>
        <end position="101"/>
    </location>
</feature>
<dbReference type="GO" id="GO:0000967">
    <property type="term" value="P:rRNA 5'-end processing"/>
    <property type="evidence" value="ECO:0007669"/>
    <property type="project" value="UniProtKB-UniRule"/>
</dbReference>
<dbReference type="GO" id="GO:0004518">
    <property type="term" value="F:nuclease activity"/>
    <property type="evidence" value="ECO:0007669"/>
    <property type="project" value="UniProtKB-KW"/>
</dbReference>
<accession>A0A554LUD1</accession>
<dbReference type="NCBIfam" id="TIGR00250">
    <property type="entry name" value="RNAse_H_YqgF"/>
    <property type="match status" value="1"/>
</dbReference>
<evidence type="ECO:0000256" key="4">
    <source>
        <dbReference type="ARBA" id="ARBA00022801"/>
    </source>
</evidence>
<sequence length="120" mass="13336">MNEKFLALDIGDKKVGLAVSSGGLIARPIPTIRYQTPAELISQLKEICRREKISRLIIGLPLKSDLATEQTKKTERLGRELAKKLALPCQFVDESYTTISDNDSDSAVLILEQHLSQLKT</sequence>
<dbReference type="InterPro" id="IPR005227">
    <property type="entry name" value="YqgF"/>
</dbReference>
<proteinExistence type="inferred from homology"/>
<keyword evidence="4 5" id="KW-0378">Hydrolase</keyword>
<evidence type="ECO:0000313" key="8">
    <source>
        <dbReference type="Proteomes" id="UP000318711"/>
    </source>
</evidence>
<dbReference type="EC" id="3.1.-.-" evidence="5"/>
<dbReference type="PANTHER" id="PTHR33317:SF4">
    <property type="entry name" value="POLYNUCLEOTIDYL TRANSFERASE, RIBONUCLEASE H-LIKE SUPERFAMILY PROTEIN"/>
    <property type="match status" value="1"/>
</dbReference>
<gene>
    <name evidence="7" type="ORF">CEN88_340</name>
</gene>
<comment type="caution">
    <text evidence="7">The sequence shown here is derived from an EMBL/GenBank/DDBJ whole genome shotgun (WGS) entry which is preliminary data.</text>
</comment>
<dbReference type="Gene3D" id="3.30.420.140">
    <property type="entry name" value="YqgF/RNase H-like domain"/>
    <property type="match status" value="1"/>
</dbReference>
<keyword evidence="3 5" id="KW-0540">Nuclease</keyword>
<dbReference type="CDD" id="cd16964">
    <property type="entry name" value="YqgF"/>
    <property type="match status" value="1"/>
</dbReference>
<comment type="similarity">
    <text evidence="5">Belongs to the YqgF HJR family.</text>
</comment>
<dbReference type="EMBL" id="VMGL01000038">
    <property type="protein sequence ID" value="TSC96475.1"/>
    <property type="molecule type" value="Genomic_DNA"/>
</dbReference>
<evidence type="ECO:0000256" key="2">
    <source>
        <dbReference type="ARBA" id="ARBA00022517"/>
    </source>
</evidence>
<dbReference type="InterPro" id="IPR012337">
    <property type="entry name" value="RNaseH-like_sf"/>
</dbReference>
<dbReference type="HAMAP" id="MF_00651">
    <property type="entry name" value="Nuclease_YqgF"/>
    <property type="match status" value="1"/>
</dbReference>
<dbReference type="Pfam" id="PF03652">
    <property type="entry name" value="RuvX"/>
    <property type="match status" value="1"/>
</dbReference>
<evidence type="ECO:0000256" key="3">
    <source>
        <dbReference type="ARBA" id="ARBA00022722"/>
    </source>
</evidence>
<protein>
    <recommendedName>
        <fullName evidence="5">Putative pre-16S rRNA nuclease</fullName>
        <ecNumber evidence="5">3.1.-.-</ecNumber>
    </recommendedName>
</protein>
<organism evidence="7 8">
    <name type="scientific">Candidatus Berkelbacteria bacterium Licking1014_2</name>
    <dbReference type="NCBI Taxonomy" id="2017146"/>
    <lineage>
        <taxon>Bacteria</taxon>
        <taxon>Candidatus Berkelbacteria</taxon>
    </lineage>
</organism>
<dbReference type="GO" id="GO:0005829">
    <property type="term" value="C:cytosol"/>
    <property type="evidence" value="ECO:0007669"/>
    <property type="project" value="TreeGrafter"/>
</dbReference>
<dbReference type="InterPro" id="IPR006641">
    <property type="entry name" value="YqgF/RNaseH-like_dom"/>
</dbReference>
<evidence type="ECO:0000259" key="6">
    <source>
        <dbReference type="SMART" id="SM00732"/>
    </source>
</evidence>
<dbReference type="GO" id="GO:0016788">
    <property type="term" value="F:hydrolase activity, acting on ester bonds"/>
    <property type="evidence" value="ECO:0007669"/>
    <property type="project" value="UniProtKB-UniRule"/>
</dbReference>
<dbReference type="SUPFAM" id="SSF53098">
    <property type="entry name" value="Ribonuclease H-like"/>
    <property type="match status" value="1"/>
</dbReference>
<evidence type="ECO:0000313" key="7">
    <source>
        <dbReference type="EMBL" id="TSC96475.1"/>
    </source>
</evidence>
<name>A0A554LUD1_9BACT</name>
<evidence type="ECO:0000256" key="1">
    <source>
        <dbReference type="ARBA" id="ARBA00022490"/>
    </source>
</evidence>
<evidence type="ECO:0000256" key="5">
    <source>
        <dbReference type="HAMAP-Rule" id="MF_00651"/>
    </source>
</evidence>